<dbReference type="Proteomes" id="UP000571554">
    <property type="component" value="Unassembled WGS sequence"/>
</dbReference>
<name>A0A7W9TXC8_9BURK</name>
<sequence>MLLAAPTFAWAASSCVDADVAGHTAIEAQHRLQHAPKSKDGDDETLSAQQRTATRDFKDALVRAIDTRLACSDAHAEPAALQRALEASLGVVKTPPPANASGGFGQAVSVEITRGADPKALVFVRAGYGIPCGDDNLLVAYAWDGATWRRVLRWQSDDYAKISGAFGDTFQYETLPGGQIAVAHGGPWCSSRWRNFGLDVFAPANGAQRQRKLFHLDHSYAADFDAADDGLTLKARPDGVEVRTTISPLDADLIQRKVIYRYRVSGDTVERIQPIALNGRDFVDEWLVVDDAHARNWSDPDAADGLLKARHALVSGVKDENGPVLNYGPVRACSSGKDRYQVEIDLQSRKSDHADARYGVIHQERNGFTMLALSDKADPTCKGANLMPR</sequence>
<accession>A0A7W9TXC8</accession>
<evidence type="ECO:0000313" key="2">
    <source>
        <dbReference type="Proteomes" id="UP000571554"/>
    </source>
</evidence>
<dbReference type="AlphaFoldDB" id="A0A7W9TXC8"/>
<comment type="caution">
    <text evidence="1">The sequence shown here is derived from an EMBL/GenBank/DDBJ whole genome shotgun (WGS) entry which is preliminary data.</text>
</comment>
<reference evidence="1 2" key="1">
    <citation type="submission" date="2020-08" db="EMBL/GenBank/DDBJ databases">
        <title>Above-ground endophytic microbial communities from plants in different locations in the United States.</title>
        <authorList>
            <person name="Frank C."/>
        </authorList>
    </citation>
    <scope>NUCLEOTIDE SEQUENCE [LARGE SCALE GENOMIC DNA]</scope>
    <source>
        <strain evidence="1 2">WP4_2_2</strain>
    </source>
</reference>
<organism evidence="1 2">
    <name type="scientific">Paraburkholderia bannensis</name>
    <dbReference type="NCBI Taxonomy" id="765414"/>
    <lineage>
        <taxon>Bacteria</taxon>
        <taxon>Pseudomonadati</taxon>
        <taxon>Pseudomonadota</taxon>
        <taxon>Betaproteobacteria</taxon>
        <taxon>Burkholderiales</taxon>
        <taxon>Burkholderiaceae</taxon>
        <taxon>Paraburkholderia</taxon>
    </lineage>
</organism>
<evidence type="ECO:0000313" key="1">
    <source>
        <dbReference type="EMBL" id="MBB6103156.1"/>
    </source>
</evidence>
<dbReference type="EMBL" id="JACHBW010000008">
    <property type="protein sequence ID" value="MBB6103156.1"/>
    <property type="molecule type" value="Genomic_DNA"/>
</dbReference>
<protein>
    <submittedName>
        <fullName evidence="1">Uncharacterized protein</fullName>
    </submittedName>
</protein>
<dbReference type="RefSeq" id="WP_183724682.1">
    <property type="nucleotide sequence ID" value="NZ_JACHBW010000008.1"/>
</dbReference>
<keyword evidence="2" id="KW-1185">Reference proteome</keyword>
<proteinExistence type="predicted"/>
<gene>
    <name evidence="1" type="ORF">F4827_003011</name>
</gene>